<dbReference type="RefSeq" id="WP_267770953.1">
    <property type="nucleotide sequence ID" value="NZ_JAPNKE010000002.1"/>
</dbReference>
<accession>A0A9X3ES13</accession>
<dbReference type="EMBL" id="JAPNKE010000002">
    <property type="protein sequence ID" value="MCY1008319.1"/>
    <property type="molecule type" value="Genomic_DNA"/>
</dbReference>
<keyword evidence="4" id="KW-1185">Reference proteome</keyword>
<evidence type="ECO:0000313" key="4">
    <source>
        <dbReference type="Proteomes" id="UP001150924"/>
    </source>
</evidence>
<protein>
    <submittedName>
        <fullName evidence="3">Uncharacterized protein</fullName>
    </submittedName>
</protein>
<feature type="chain" id="PRO_5040750391" evidence="2">
    <location>
        <begin position="21"/>
        <end position="555"/>
    </location>
</feature>
<dbReference type="GO" id="GO:0005509">
    <property type="term" value="F:calcium ion binding"/>
    <property type="evidence" value="ECO:0007669"/>
    <property type="project" value="InterPro"/>
</dbReference>
<feature type="compositionally biased region" description="Low complexity" evidence="1">
    <location>
        <begin position="24"/>
        <end position="124"/>
    </location>
</feature>
<name>A0A9X3ES13_9BACT</name>
<comment type="caution">
    <text evidence="3">The sequence shown here is derived from an EMBL/GenBank/DDBJ whole genome shotgun (WGS) entry which is preliminary data.</text>
</comment>
<dbReference type="InterPro" id="IPR028974">
    <property type="entry name" value="TSP_type-3_rpt"/>
</dbReference>
<feature type="region of interest" description="Disordered" evidence="1">
    <location>
        <begin position="24"/>
        <end position="131"/>
    </location>
</feature>
<reference evidence="3" key="1">
    <citation type="submission" date="2022-11" db="EMBL/GenBank/DDBJ databases">
        <title>Minimal conservation of predation-associated metabolite biosynthetic gene clusters underscores biosynthetic potential of Myxococcota including descriptions for ten novel species: Archangium lansinium sp. nov., Myxococcus landrumus sp. nov., Nannocystis bai.</title>
        <authorList>
            <person name="Ahearne A."/>
            <person name="Stevens C."/>
            <person name="Phillips K."/>
        </authorList>
    </citation>
    <scope>NUCLEOTIDE SEQUENCE</scope>
    <source>
        <strain evidence="3">Na p29</strain>
    </source>
</reference>
<evidence type="ECO:0000313" key="3">
    <source>
        <dbReference type="EMBL" id="MCY1008319.1"/>
    </source>
</evidence>
<organism evidence="3 4">
    <name type="scientific">Nannocystis pusilla</name>
    <dbReference type="NCBI Taxonomy" id="889268"/>
    <lineage>
        <taxon>Bacteria</taxon>
        <taxon>Pseudomonadati</taxon>
        <taxon>Myxococcota</taxon>
        <taxon>Polyangia</taxon>
        <taxon>Nannocystales</taxon>
        <taxon>Nannocystaceae</taxon>
        <taxon>Nannocystis</taxon>
    </lineage>
</organism>
<evidence type="ECO:0000256" key="2">
    <source>
        <dbReference type="SAM" id="SignalP"/>
    </source>
</evidence>
<keyword evidence="2" id="KW-0732">Signal</keyword>
<gene>
    <name evidence="3" type="ORF">OV079_22715</name>
</gene>
<dbReference type="Gene3D" id="4.10.1080.10">
    <property type="entry name" value="TSP type-3 repeat"/>
    <property type="match status" value="1"/>
</dbReference>
<evidence type="ECO:0000256" key="1">
    <source>
        <dbReference type="SAM" id="MobiDB-lite"/>
    </source>
</evidence>
<sequence length="555" mass="57881">MMRGRTSLLLSVLLPCVACGDDTTATTESISTTDAGTSTTDDATTGAPTTEAPTTGAPTTSAVSDSETGTTTTGETTTTTGETTTTTTGETTTTDPSTTAETSSSTTEDTTSTTDTGTTGGLCDDGPDGDGDGVPDACDACQDGDDALDGDGDGIADACDVCPDDAANDSDMDGVCDGVDLCLAGPDDVDVDDDGTPDACDDEVDLGIDTPIDDYDVAADGALVVVRGDAGALKVTCWNGDGTVRRPEFTAGSYDAGQGLGAKAEIHIAREAQKVLVTWFDAGGNPANHRIAYSLLSNECQPIVTGETALALAEGYFEFHNAAIDAAGNSVITASPNQTLINFVDGDGLAGAQQEAFDIDASYGDHVAVNQATGEGIVAAQKHSGNGIYYRRFKAGGAGWIDAGPVQLPVNYHYWYDGYTVGMNDQSEFVFLWRSGGTTLDMRFFAADGTDVADVQRTTIDFEGWDGGHCYDSFRRRHQEVPVRGDDFVLGEVYNWITPQQNRVVHHFAYTPLGELLGEGETDVNLDEGLTIRVDGAGRSFLRGPSGIVVRADYP</sequence>
<feature type="signal peptide" evidence="2">
    <location>
        <begin position="1"/>
        <end position="20"/>
    </location>
</feature>
<dbReference type="AlphaFoldDB" id="A0A9X3ES13"/>
<proteinExistence type="predicted"/>
<dbReference type="Proteomes" id="UP001150924">
    <property type="component" value="Unassembled WGS sequence"/>
</dbReference>